<dbReference type="EMBL" id="SGXT01000011">
    <property type="protein sequence ID" value="RZT63907.1"/>
    <property type="molecule type" value="Genomic_DNA"/>
</dbReference>
<evidence type="ECO:0000313" key="2">
    <source>
        <dbReference type="Proteomes" id="UP000292408"/>
    </source>
</evidence>
<comment type="caution">
    <text evidence="1">The sequence shown here is derived from an EMBL/GenBank/DDBJ whole genome shotgun (WGS) entry which is preliminary data.</text>
</comment>
<gene>
    <name evidence="1" type="ORF">EV140_0137</name>
</gene>
<accession>A0A4Q7TTY1</accession>
<sequence>MPMRRNAALRLNPALTVMLNGLEDTPYGDEFRQNAVTLSTELLTQPRPEPRAVLAPFLWVLERASGAGLPLTAAGYLKPADARELGALLPAMREYPWSGAREIDAHPVLAFRENLRDVGLVRRYKGTLRLTRRGRECAANPDQLWRHLADTLIGDWATFDGQGAATILVYAGTTERTVRMTRIARILDAHGWRTEGGGTLDDRNVYPVWNRLWSVLAAVGTPDREAPDDEFLPRIPGSAARALIRDALFEIVTDVEEPDTGVALKRGGYRPIR</sequence>
<protein>
    <submittedName>
        <fullName evidence="1">Uncharacterized protein</fullName>
    </submittedName>
</protein>
<keyword evidence="2" id="KW-1185">Reference proteome</keyword>
<name>A0A4Q7TTY1_9MICO</name>
<reference evidence="1 2" key="1">
    <citation type="journal article" date="2015" name="Stand. Genomic Sci.">
        <title>Genomic Encyclopedia of Bacterial and Archaeal Type Strains, Phase III: the genomes of soil and plant-associated and newly described type strains.</title>
        <authorList>
            <person name="Whitman W.B."/>
            <person name="Woyke T."/>
            <person name="Klenk H.P."/>
            <person name="Zhou Y."/>
            <person name="Lilburn T.G."/>
            <person name="Beck B.J."/>
            <person name="De Vos P."/>
            <person name="Vandamme P."/>
            <person name="Eisen J.A."/>
            <person name="Garrity G."/>
            <person name="Hugenholtz P."/>
            <person name="Kyrpides N.C."/>
        </authorList>
    </citation>
    <scope>NUCLEOTIDE SEQUENCE [LARGE SCALE GENOMIC DNA]</scope>
    <source>
        <strain evidence="1 2">AC4r</strain>
    </source>
</reference>
<organism evidence="1 2">
    <name type="scientific">Microcella alkaliphila</name>
    <dbReference type="NCBI Taxonomy" id="279828"/>
    <lineage>
        <taxon>Bacteria</taxon>
        <taxon>Bacillati</taxon>
        <taxon>Actinomycetota</taxon>
        <taxon>Actinomycetes</taxon>
        <taxon>Micrococcales</taxon>
        <taxon>Microbacteriaceae</taxon>
        <taxon>Microcella</taxon>
    </lineage>
</organism>
<proteinExistence type="predicted"/>
<dbReference type="AlphaFoldDB" id="A0A4Q7TTY1"/>
<evidence type="ECO:0000313" key="1">
    <source>
        <dbReference type="EMBL" id="RZT63907.1"/>
    </source>
</evidence>
<dbReference type="Proteomes" id="UP000292408">
    <property type="component" value="Unassembled WGS sequence"/>
</dbReference>